<sequence length="146" mass="17131">MIHLYTIGFTKKPAETFFTLLKDSGVKRLIDTRINNVSQLSGFAKGTDLKYFAGEIGNMSYEHNIDFAPTKEILSLYRTKKLTWPEYETEYLNLLDTRKIAQKINIEKLHETCLLCSEHKPEKCHRRLLAEYLQQVRNNIRITHLI</sequence>
<dbReference type="RefSeq" id="WP_194124177.1">
    <property type="nucleotide sequence ID" value="NZ_JACYGY010000002.1"/>
</dbReference>
<evidence type="ECO:0000313" key="2">
    <source>
        <dbReference type="Proteomes" id="UP000634134"/>
    </source>
</evidence>
<dbReference type="EMBL" id="JACYGY010000002">
    <property type="protein sequence ID" value="MBE9465902.1"/>
    <property type="molecule type" value="Genomic_DNA"/>
</dbReference>
<dbReference type="Pfam" id="PF04343">
    <property type="entry name" value="DUF488"/>
    <property type="match status" value="1"/>
</dbReference>
<dbReference type="InterPro" id="IPR007438">
    <property type="entry name" value="DUF488"/>
</dbReference>
<keyword evidence="2" id="KW-1185">Reference proteome</keyword>
<gene>
    <name evidence="1" type="ORF">IEE83_28850</name>
</gene>
<accession>A0ABR9WKE6</accession>
<name>A0ABR9WKE6_9BACT</name>
<dbReference type="Proteomes" id="UP000634134">
    <property type="component" value="Unassembled WGS sequence"/>
</dbReference>
<organism evidence="1 2">
    <name type="scientific">Dyadobacter subterraneus</name>
    <dbReference type="NCBI Taxonomy" id="2773304"/>
    <lineage>
        <taxon>Bacteria</taxon>
        <taxon>Pseudomonadati</taxon>
        <taxon>Bacteroidota</taxon>
        <taxon>Cytophagia</taxon>
        <taxon>Cytophagales</taxon>
        <taxon>Spirosomataceae</taxon>
        <taxon>Dyadobacter</taxon>
    </lineage>
</organism>
<comment type="caution">
    <text evidence="1">The sequence shown here is derived from an EMBL/GenBank/DDBJ whole genome shotgun (WGS) entry which is preliminary data.</text>
</comment>
<evidence type="ECO:0000313" key="1">
    <source>
        <dbReference type="EMBL" id="MBE9465902.1"/>
    </source>
</evidence>
<proteinExistence type="predicted"/>
<dbReference type="PANTHER" id="PTHR39337">
    <property type="entry name" value="BLR5642 PROTEIN"/>
    <property type="match status" value="1"/>
</dbReference>
<dbReference type="PANTHER" id="PTHR39337:SF1">
    <property type="entry name" value="BLR5642 PROTEIN"/>
    <property type="match status" value="1"/>
</dbReference>
<reference evidence="2" key="1">
    <citation type="submission" date="2023-07" db="EMBL/GenBank/DDBJ databases">
        <title>Dyadobacter sp. nov 'subterranea' isolated from contaminted grondwater.</title>
        <authorList>
            <person name="Szabo I."/>
            <person name="Al-Omari J."/>
            <person name="Szerdahelyi S.G."/>
            <person name="Rado J."/>
        </authorList>
    </citation>
    <scope>NUCLEOTIDE SEQUENCE [LARGE SCALE GENOMIC DNA]</scope>
    <source>
        <strain evidence="2">UP-52</strain>
    </source>
</reference>
<protein>
    <submittedName>
        <fullName evidence="1">DUF488 domain-containing protein</fullName>
    </submittedName>
</protein>